<reference evidence="2" key="2">
    <citation type="submission" date="2015-01" db="EMBL/GenBank/DDBJ databases">
        <title>Evolutionary Origins and Diversification of the Mycorrhizal Mutualists.</title>
        <authorList>
            <consortium name="DOE Joint Genome Institute"/>
            <consortium name="Mycorrhizal Genomics Consortium"/>
            <person name="Kohler A."/>
            <person name="Kuo A."/>
            <person name="Nagy L.G."/>
            <person name="Floudas D."/>
            <person name="Copeland A."/>
            <person name="Barry K.W."/>
            <person name="Cichocki N."/>
            <person name="Veneault-Fourrey C."/>
            <person name="LaButti K."/>
            <person name="Lindquist E.A."/>
            <person name="Lipzen A."/>
            <person name="Lundell T."/>
            <person name="Morin E."/>
            <person name="Murat C."/>
            <person name="Riley R."/>
            <person name="Ohm R."/>
            <person name="Sun H."/>
            <person name="Tunlid A."/>
            <person name="Henrissat B."/>
            <person name="Grigoriev I.V."/>
            <person name="Hibbett D.S."/>
            <person name="Martin F."/>
        </authorList>
    </citation>
    <scope>NUCLEOTIDE SEQUENCE [LARGE SCALE GENOMIC DNA]</scope>
    <source>
        <strain evidence="2">MAFF 305830</strain>
    </source>
</reference>
<accession>A0A0C2WVS8</accession>
<gene>
    <name evidence="1" type="ORF">M408DRAFT_296023</name>
</gene>
<sequence length="82" mass="9503">MAKLLKLQETPRATREVKRAVAEGRIALRITSPAALLIHYTYPEKRHSSIAYFLHMGFQEINNSIEHVLHSVCQEYGRREVK</sequence>
<dbReference type="AlphaFoldDB" id="A0A0C2WVS8"/>
<dbReference type="EMBL" id="KN824285">
    <property type="protein sequence ID" value="KIM30258.1"/>
    <property type="molecule type" value="Genomic_DNA"/>
</dbReference>
<reference evidence="1 2" key="1">
    <citation type="submission" date="2014-04" db="EMBL/GenBank/DDBJ databases">
        <authorList>
            <consortium name="DOE Joint Genome Institute"/>
            <person name="Kuo A."/>
            <person name="Zuccaro A."/>
            <person name="Kohler A."/>
            <person name="Nagy L.G."/>
            <person name="Floudas D."/>
            <person name="Copeland A."/>
            <person name="Barry K.W."/>
            <person name="Cichocki N."/>
            <person name="Veneault-Fourrey C."/>
            <person name="LaButti K."/>
            <person name="Lindquist E.A."/>
            <person name="Lipzen A."/>
            <person name="Lundell T."/>
            <person name="Morin E."/>
            <person name="Murat C."/>
            <person name="Sun H."/>
            <person name="Tunlid A."/>
            <person name="Henrissat B."/>
            <person name="Grigoriev I.V."/>
            <person name="Hibbett D.S."/>
            <person name="Martin F."/>
            <person name="Nordberg H.P."/>
            <person name="Cantor M.N."/>
            <person name="Hua S.X."/>
        </authorList>
    </citation>
    <scope>NUCLEOTIDE SEQUENCE [LARGE SCALE GENOMIC DNA]</scope>
    <source>
        <strain evidence="1 2">MAFF 305830</strain>
    </source>
</reference>
<evidence type="ECO:0000313" key="2">
    <source>
        <dbReference type="Proteomes" id="UP000054097"/>
    </source>
</evidence>
<dbReference type="HOGENOM" id="CLU_2559748_0_0_1"/>
<protein>
    <submittedName>
        <fullName evidence="1">Uncharacterized protein</fullName>
    </submittedName>
</protein>
<evidence type="ECO:0000313" key="1">
    <source>
        <dbReference type="EMBL" id="KIM30258.1"/>
    </source>
</evidence>
<proteinExistence type="predicted"/>
<name>A0A0C2WVS8_SERVB</name>
<dbReference type="Proteomes" id="UP000054097">
    <property type="component" value="Unassembled WGS sequence"/>
</dbReference>
<organism evidence="1 2">
    <name type="scientific">Serendipita vermifera MAFF 305830</name>
    <dbReference type="NCBI Taxonomy" id="933852"/>
    <lineage>
        <taxon>Eukaryota</taxon>
        <taxon>Fungi</taxon>
        <taxon>Dikarya</taxon>
        <taxon>Basidiomycota</taxon>
        <taxon>Agaricomycotina</taxon>
        <taxon>Agaricomycetes</taxon>
        <taxon>Sebacinales</taxon>
        <taxon>Serendipitaceae</taxon>
        <taxon>Serendipita</taxon>
    </lineage>
</organism>
<keyword evidence="2" id="KW-1185">Reference proteome</keyword>